<evidence type="ECO:0000313" key="6">
    <source>
        <dbReference type="Proteomes" id="UP001185254"/>
    </source>
</evidence>
<gene>
    <name evidence="5" type="ORF">J2776_004558</name>
</gene>
<organism evidence="5 6">
    <name type="scientific">Paraburkholderia caledonica</name>
    <dbReference type="NCBI Taxonomy" id="134536"/>
    <lineage>
        <taxon>Bacteria</taxon>
        <taxon>Pseudomonadati</taxon>
        <taxon>Pseudomonadota</taxon>
        <taxon>Betaproteobacteria</taxon>
        <taxon>Burkholderiales</taxon>
        <taxon>Burkholderiaceae</taxon>
        <taxon>Paraburkholderia</taxon>
    </lineage>
</organism>
<evidence type="ECO:0000313" key="5">
    <source>
        <dbReference type="EMBL" id="MDR6377838.1"/>
    </source>
</evidence>
<keyword evidence="6" id="KW-1185">Reference proteome</keyword>
<evidence type="ECO:0000256" key="3">
    <source>
        <dbReference type="ARBA" id="ARBA00023163"/>
    </source>
</evidence>
<feature type="domain" description="HTH araC/xylS-type" evidence="4">
    <location>
        <begin position="8"/>
        <end position="105"/>
    </location>
</feature>
<dbReference type="InterPro" id="IPR018060">
    <property type="entry name" value="HTH_AraC"/>
</dbReference>
<dbReference type="InterPro" id="IPR050204">
    <property type="entry name" value="AraC_XylS_family_regulators"/>
</dbReference>
<comment type="caution">
    <text evidence="5">The sequence shown here is derived from an EMBL/GenBank/DDBJ whole genome shotgun (WGS) entry which is preliminary data.</text>
</comment>
<dbReference type="SMART" id="SM00342">
    <property type="entry name" value="HTH_ARAC"/>
    <property type="match status" value="1"/>
</dbReference>
<name>A0ABU1L3P2_9BURK</name>
<dbReference type="InterPro" id="IPR009057">
    <property type="entry name" value="Homeodomain-like_sf"/>
</dbReference>
<dbReference type="PROSITE" id="PS01124">
    <property type="entry name" value="HTH_ARAC_FAMILY_2"/>
    <property type="match status" value="1"/>
</dbReference>
<evidence type="ECO:0000259" key="4">
    <source>
        <dbReference type="PROSITE" id="PS01124"/>
    </source>
</evidence>
<evidence type="ECO:0000256" key="1">
    <source>
        <dbReference type="ARBA" id="ARBA00023015"/>
    </source>
</evidence>
<proteinExistence type="predicted"/>
<keyword evidence="2" id="KW-0238">DNA-binding</keyword>
<dbReference type="Pfam" id="PF12833">
    <property type="entry name" value="HTH_18"/>
    <property type="match status" value="1"/>
</dbReference>
<dbReference type="EMBL" id="JAVDQN010000004">
    <property type="protein sequence ID" value="MDR6377838.1"/>
    <property type="molecule type" value="Genomic_DNA"/>
</dbReference>
<protein>
    <submittedName>
        <fullName evidence="5">AraC-like DNA-binding protein</fullName>
    </submittedName>
</protein>
<keyword evidence="3" id="KW-0804">Transcription</keyword>
<accession>A0ABU1L3P2</accession>
<dbReference type="RefSeq" id="WP_310068765.1">
    <property type="nucleotide sequence ID" value="NZ_JAVDQN010000004.1"/>
</dbReference>
<dbReference type="PANTHER" id="PTHR46796:SF2">
    <property type="entry name" value="TRANSCRIPTIONAL REGULATORY PROTEIN"/>
    <property type="match status" value="1"/>
</dbReference>
<dbReference type="SUPFAM" id="SSF46689">
    <property type="entry name" value="Homeodomain-like"/>
    <property type="match status" value="2"/>
</dbReference>
<dbReference type="Proteomes" id="UP001185254">
    <property type="component" value="Unassembled WGS sequence"/>
</dbReference>
<dbReference type="PANTHER" id="PTHR46796">
    <property type="entry name" value="HTH-TYPE TRANSCRIPTIONAL ACTIVATOR RHAS-RELATED"/>
    <property type="match status" value="1"/>
</dbReference>
<sequence>MKQSISLNAARAFIEAHFNEPVTLAQLAALSALSVSRFATVFRQQYGSSPYRYLCGVRIQRAQTMLLQGVPGSVVATEVGFFDQSHFGRHFKRCCGMTPSMFIQRATANPGTAGKQCNVSAKASAVRSASAIRSSC</sequence>
<keyword evidence="1" id="KW-0805">Transcription regulation</keyword>
<evidence type="ECO:0000256" key="2">
    <source>
        <dbReference type="ARBA" id="ARBA00023125"/>
    </source>
</evidence>
<dbReference type="Gene3D" id="1.10.10.60">
    <property type="entry name" value="Homeodomain-like"/>
    <property type="match status" value="2"/>
</dbReference>
<reference evidence="5 6" key="1">
    <citation type="submission" date="2023-07" db="EMBL/GenBank/DDBJ databases">
        <title>Sorghum-associated microbial communities from plants grown in Nebraska, USA.</title>
        <authorList>
            <person name="Schachtman D."/>
        </authorList>
    </citation>
    <scope>NUCLEOTIDE SEQUENCE [LARGE SCALE GENOMIC DNA]</scope>
    <source>
        <strain evidence="5 6">DS1039</strain>
    </source>
</reference>